<evidence type="ECO:0000313" key="3">
    <source>
        <dbReference type="Proteomes" id="UP000095280"/>
    </source>
</evidence>
<feature type="region of interest" description="Disordered" evidence="2">
    <location>
        <begin position="172"/>
        <end position="194"/>
    </location>
</feature>
<reference evidence="4" key="1">
    <citation type="submission" date="2016-11" db="UniProtKB">
        <authorList>
            <consortium name="WormBaseParasite"/>
        </authorList>
    </citation>
    <scope>IDENTIFICATION</scope>
</reference>
<keyword evidence="1" id="KW-0175">Coiled coil</keyword>
<name>A0A1I8F8H1_9PLAT</name>
<organism evidence="3 4">
    <name type="scientific">Macrostomum lignano</name>
    <dbReference type="NCBI Taxonomy" id="282301"/>
    <lineage>
        <taxon>Eukaryota</taxon>
        <taxon>Metazoa</taxon>
        <taxon>Spiralia</taxon>
        <taxon>Lophotrochozoa</taxon>
        <taxon>Platyhelminthes</taxon>
        <taxon>Rhabditophora</taxon>
        <taxon>Macrostomorpha</taxon>
        <taxon>Macrostomida</taxon>
        <taxon>Macrostomidae</taxon>
        <taxon>Macrostomum</taxon>
    </lineage>
</organism>
<proteinExistence type="predicted"/>
<dbReference type="AlphaFoldDB" id="A0A1I8F8H1"/>
<evidence type="ECO:0000256" key="1">
    <source>
        <dbReference type="SAM" id="Coils"/>
    </source>
</evidence>
<accession>A0A1I8F8H1</accession>
<evidence type="ECO:0000256" key="2">
    <source>
        <dbReference type="SAM" id="MobiDB-lite"/>
    </source>
</evidence>
<keyword evidence="3" id="KW-1185">Reference proteome</keyword>
<sequence length="353" mass="39608">RPSCLSERPRAKEPRRRLERQLAEAAANWRTQNRALHAELERAKVAPTGLRARQANLRAARAGASSGSGHTRAGGRASGLTICEAAEINCWTPLAEQRRFRSIWSPRWAMLADSLGTAAGLQREGESGSELVLSATREELERLSGELADAPIATSGTLPKAKLALRYRFPRSRRERRPAGRPRRSPACKRGAWNQRERQEIEASVDRAGDRLPRSSRTLLGRWLSLRGALKKSAIDPARLFSTEEGARRCLSRRWRESTVAALERLVGNTARSCWRRGRRRPRARLEAEEQAERLKEACGKADDALQSAETMPLNRNRLLPTRRISSAIRAGIYFVIEKSSIFLTLCFFLMSP</sequence>
<dbReference type="Proteomes" id="UP000095280">
    <property type="component" value="Unplaced"/>
</dbReference>
<feature type="compositionally biased region" description="Basic residues" evidence="2">
    <location>
        <begin position="172"/>
        <end position="187"/>
    </location>
</feature>
<evidence type="ECO:0000313" key="4">
    <source>
        <dbReference type="WBParaSite" id="maker-unitig_24732-snap-gene-0.1-mRNA-1"/>
    </source>
</evidence>
<dbReference type="WBParaSite" id="maker-unitig_24732-snap-gene-0.1-mRNA-1">
    <property type="protein sequence ID" value="maker-unitig_24732-snap-gene-0.1-mRNA-1"/>
    <property type="gene ID" value="maker-unitig_24732-snap-gene-0.1"/>
</dbReference>
<protein>
    <submittedName>
        <fullName evidence="4">POP1 domain-containing protein</fullName>
    </submittedName>
</protein>
<feature type="coiled-coil region" evidence="1">
    <location>
        <begin position="285"/>
        <end position="312"/>
    </location>
</feature>